<sequence length="207" mass="21836">MSARAVLTGGAVLLAGCAAKPLPPVVRYAPTQACAQVPDIGGAIRLGPGKKSGETLSTPVTADTPCLAGGSDFSTPYIVYALPSAIDNRVVEVGGMLEPQRSFPATVATLDAAGKRVRTFASELYLIRSDRYSVQFAPRADERYVLVTVDPALVGISYDRVETGVNTTYIGTAYGAISWRSGADNMVSRSYSYEGTVLATVFDKTEK</sequence>
<protein>
    <recommendedName>
        <fullName evidence="3">Lipoprotein</fullName>
    </recommendedName>
</protein>
<accession>A0A6G6Y3R7</accession>
<reference evidence="1 2" key="1">
    <citation type="submission" date="2020-02" db="EMBL/GenBank/DDBJ databases">
        <authorList>
            <person name="Zheng R.K."/>
            <person name="Sun C.M."/>
        </authorList>
    </citation>
    <scope>NUCLEOTIDE SEQUENCE [LARGE SCALE GENOMIC DNA]</scope>
    <source>
        <strain evidence="2">zrk23</strain>
    </source>
</reference>
<dbReference type="AlphaFoldDB" id="A0A6G6Y3R7"/>
<proteinExistence type="predicted"/>
<dbReference type="EMBL" id="CP049109">
    <property type="protein sequence ID" value="QIG79572.1"/>
    <property type="molecule type" value="Genomic_DNA"/>
</dbReference>
<evidence type="ECO:0000313" key="2">
    <source>
        <dbReference type="Proteomes" id="UP000501568"/>
    </source>
</evidence>
<name>A0A6G6Y3R7_9SPHN</name>
<organism evidence="1 2">
    <name type="scientific">Stakelama tenebrarum</name>
    <dbReference type="NCBI Taxonomy" id="2711215"/>
    <lineage>
        <taxon>Bacteria</taxon>
        <taxon>Pseudomonadati</taxon>
        <taxon>Pseudomonadota</taxon>
        <taxon>Alphaproteobacteria</taxon>
        <taxon>Sphingomonadales</taxon>
        <taxon>Sphingomonadaceae</taxon>
        <taxon>Stakelama</taxon>
    </lineage>
</organism>
<dbReference type="RefSeq" id="WP_165326572.1">
    <property type="nucleotide sequence ID" value="NZ_CP049109.1"/>
</dbReference>
<evidence type="ECO:0008006" key="3">
    <source>
        <dbReference type="Google" id="ProtNLM"/>
    </source>
</evidence>
<dbReference type="Proteomes" id="UP000501568">
    <property type="component" value="Chromosome"/>
</dbReference>
<dbReference type="KEGG" id="spzr:G5C33_07050"/>
<keyword evidence="2" id="KW-1185">Reference proteome</keyword>
<dbReference type="PROSITE" id="PS51257">
    <property type="entry name" value="PROKAR_LIPOPROTEIN"/>
    <property type="match status" value="1"/>
</dbReference>
<gene>
    <name evidence="1" type="ORF">G5C33_07050</name>
</gene>
<evidence type="ECO:0000313" key="1">
    <source>
        <dbReference type="EMBL" id="QIG79572.1"/>
    </source>
</evidence>